<dbReference type="OrthoDB" id="167324at2759"/>
<dbReference type="Proteomes" id="UP000794436">
    <property type="component" value="Unassembled WGS sequence"/>
</dbReference>
<feature type="transmembrane region" description="Helical" evidence="1">
    <location>
        <begin position="62"/>
        <end position="80"/>
    </location>
</feature>
<gene>
    <name evidence="2" type="ORF">Poli38472_012791</name>
</gene>
<protein>
    <submittedName>
        <fullName evidence="2">Uncharacterized protein</fullName>
    </submittedName>
</protein>
<name>A0A8K1CE99_PYTOL</name>
<dbReference type="AlphaFoldDB" id="A0A8K1CE99"/>
<reference evidence="2" key="1">
    <citation type="submission" date="2019-03" db="EMBL/GenBank/DDBJ databases">
        <title>Long read genome sequence of the mycoparasitic Pythium oligandrum ATCC 38472 isolated from sugarbeet rhizosphere.</title>
        <authorList>
            <person name="Gaulin E."/>
        </authorList>
    </citation>
    <scope>NUCLEOTIDE SEQUENCE</scope>
    <source>
        <strain evidence="2">ATCC 38472_TT</strain>
    </source>
</reference>
<keyword evidence="3" id="KW-1185">Reference proteome</keyword>
<evidence type="ECO:0000256" key="1">
    <source>
        <dbReference type="SAM" id="Phobius"/>
    </source>
</evidence>
<sequence>MPQLLRYLTIFAGIQGRGYEHFTLLRDIIQIICQSIQAYDASRFTSNASVILILAHRRMTMLLTDLLVDFVCLLLPTLLWKHYLNAYFSGEAFMYRDTSNARAVMELRIVFVASYFSLIVKVIPPMSVFLTVGKLRQLLRRPHQVKDTKGVLPDTTRPSLEPSSPSIRNIPNHRVRLRRAARFVSWLLVAWGITVIIIDRCAVRFSANCEMGCQLVVHPWFGSSDCSCTVQEINCYTRRIGGRNDELREIFSGLDHSGLASLIIMHCDTLEIPDEIHWFPNLFTLEIYNSSIVSWPESAEISADAFVAWDRCILYEPT</sequence>
<dbReference type="EMBL" id="SPLM01000076">
    <property type="protein sequence ID" value="TMW61600.1"/>
    <property type="molecule type" value="Genomic_DNA"/>
</dbReference>
<proteinExistence type="predicted"/>
<keyword evidence="1" id="KW-0472">Membrane</keyword>
<evidence type="ECO:0000313" key="3">
    <source>
        <dbReference type="Proteomes" id="UP000794436"/>
    </source>
</evidence>
<accession>A0A8K1CE99</accession>
<keyword evidence="1" id="KW-1133">Transmembrane helix</keyword>
<feature type="transmembrane region" description="Helical" evidence="1">
    <location>
        <begin position="109"/>
        <end position="132"/>
    </location>
</feature>
<keyword evidence="1" id="KW-0812">Transmembrane</keyword>
<evidence type="ECO:0000313" key="2">
    <source>
        <dbReference type="EMBL" id="TMW61600.1"/>
    </source>
</evidence>
<organism evidence="2 3">
    <name type="scientific">Pythium oligandrum</name>
    <name type="common">Mycoparasitic fungus</name>
    <dbReference type="NCBI Taxonomy" id="41045"/>
    <lineage>
        <taxon>Eukaryota</taxon>
        <taxon>Sar</taxon>
        <taxon>Stramenopiles</taxon>
        <taxon>Oomycota</taxon>
        <taxon>Peronosporomycetes</taxon>
        <taxon>Pythiales</taxon>
        <taxon>Pythiaceae</taxon>
        <taxon>Pythium</taxon>
    </lineage>
</organism>
<comment type="caution">
    <text evidence="2">The sequence shown here is derived from an EMBL/GenBank/DDBJ whole genome shotgun (WGS) entry which is preliminary data.</text>
</comment>